<comment type="caution">
    <text evidence="16">The sequence shown here is derived from an EMBL/GenBank/DDBJ whole genome shotgun (WGS) entry which is preliminary data.</text>
</comment>
<name>A0A369YHA0_9PAST</name>
<evidence type="ECO:0000256" key="2">
    <source>
        <dbReference type="ARBA" id="ARBA00004713"/>
    </source>
</evidence>
<dbReference type="InterPro" id="IPR022826">
    <property type="entry name" value="KDO_kinase"/>
</dbReference>
<evidence type="ECO:0000256" key="4">
    <source>
        <dbReference type="ARBA" id="ARBA00011988"/>
    </source>
</evidence>
<dbReference type="GO" id="GO:0009244">
    <property type="term" value="P:lipopolysaccharide core region biosynthetic process"/>
    <property type="evidence" value="ECO:0007669"/>
    <property type="project" value="UniProtKB-UniRule"/>
</dbReference>
<evidence type="ECO:0000256" key="1">
    <source>
        <dbReference type="ARBA" id="ARBA00004515"/>
    </source>
</evidence>
<dbReference type="AlphaFoldDB" id="A0A369YHA0"/>
<evidence type="ECO:0000256" key="9">
    <source>
        <dbReference type="ARBA" id="ARBA00022777"/>
    </source>
</evidence>
<keyword evidence="10 15" id="KW-0067">ATP-binding</keyword>
<evidence type="ECO:0000313" key="17">
    <source>
        <dbReference type="Proteomes" id="UP000253872"/>
    </source>
</evidence>
<dbReference type="HAMAP" id="MF_00521">
    <property type="entry name" value="KDO_kinase"/>
    <property type="match status" value="1"/>
</dbReference>
<evidence type="ECO:0000313" key="16">
    <source>
        <dbReference type="EMBL" id="RDE73218.1"/>
    </source>
</evidence>
<dbReference type="Gene3D" id="1.10.510.10">
    <property type="entry name" value="Transferase(Phosphotransferase) domain 1"/>
    <property type="match status" value="1"/>
</dbReference>
<dbReference type="EMBL" id="QEPN01000002">
    <property type="protein sequence ID" value="RDE73218.1"/>
    <property type="molecule type" value="Genomic_DNA"/>
</dbReference>
<comment type="subcellular location">
    <subcellularLocation>
        <location evidence="1 15">Cell inner membrane</location>
        <topology evidence="1 15">Peripheral membrane protein</topology>
        <orientation evidence="1 15">Cytoplasmic side</orientation>
    </subcellularLocation>
</comment>
<dbReference type="GO" id="GO:0005524">
    <property type="term" value="F:ATP binding"/>
    <property type="evidence" value="ECO:0007669"/>
    <property type="project" value="UniProtKB-UniRule"/>
</dbReference>
<dbReference type="SUPFAM" id="SSF56112">
    <property type="entry name" value="Protein kinase-like (PK-like)"/>
    <property type="match status" value="1"/>
</dbReference>
<dbReference type="GO" id="GO:0016301">
    <property type="term" value="F:kinase activity"/>
    <property type="evidence" value="ECO:0007669"/>
    <property type="project" value="UniProtKB-KW"/>
</dbReference>
<evidence type="ECO:0000256" key="8">
    <source>
        <dbReference type="ARBA" id="ARBA00022741"/>
    </source>
</evidence>
<dbReference type="InterPro" id="IPR011009">
    <property type="entry name" value="Kinase-like_dom_sf"/>
</dbReference>
<dbReference type="Pfam" id="PF06293">
    <property type="entry name" value="Kdo"/>
    <property type="match status" value="1"/>
</dbReference>
<dbReference type="GO" id="GO:0016773">
    <property type="term" value="F:phosphotransferase activity, alcohol group as acceptor"/>
    <property type="evidence" value="ECO:0007669"/>
    <property type="project" value="UniProtKB-UniRule"/>
</dbReference>
<keyword evidence="7 15" id="KW-0808">Transferase</keyword>
<sequence length="244" mass="28846">MRSFSLDNINNMIYTHFNSDLVPTAEQPFIEQLFACKNFEKSDRLLGYSKGRGITWFLNAQPELGIDIVLRHYYRGGLFGKFIKDQYWFHSFAQTRAAQEFNLLKQMHQWGLPVPQPIAFQIEKHHCYYRAEIMIEKIPNTQDLSKLLQQAPLPLAQYHQIGKVIRAMHDRQVCHTDLNIHNILLDEKGQCWLIDFDKCKIHPNDAWKKDNLNRLLRSFHKEQTRLGIHFNETDWQAICEGYGE</sequence>
<keyword evidence="11 15" id="KW-0448">Lipopolysaccharide biosynthesis</keyword>
<proteinExistence type="inferred from homology"/>
<comment type="similarity">
    <text evidence="3 15">Belongs to the protein kinase superfamily. KdkA/RfaP family.</text>
</comment>
<comment type="pathway">
    <text evidence="2 15">Bacterial outer membrane biogenesis; LPS core biosynthesis.</text>
</comment>
<evidence type="ECO:0000256" key="10">
    <source>
        <dbReference type="ARBA" id="ARBA00022840"/>
    </source>
</evidence>
<dbReference type="NCBIfam" id="NF002475">
    <property type="entry name" value="PRK01723.1"/>
    <property type="match status" value="1"/>
</dbReference>
<gene>
    <name evidence="15" type="primary">kdkA</name>
    <name evidence="16" type="ORF">DPV93_03770</name>
</gene>
<organism evidence="16 17">
    <name type="scientific">Haemophilus sputorum</name>
    <dbReference type="NCBI Taxonomy" id="1078480"/>
    <lineage>
        <taxon>Bacteria</taxon>
        <taxon>Pseudomonadati</taxon>
        <taxon>Pseudomonadota</taxon>
        <taxon>Gammaproteobacteria</taxon>
        <taxon>Pasteurellales</taxon>
        <taxon>Pasteurellaceae</taxon>
        <taxon>Haemophilus</taxon>
    </lineage>
</organism>
<keyword evidence="6 15" id="KW-0997">Cell inner membrane</keyword>
<evidence type="ECO:0000256" key="3">
    <source>
        <dbReference type="ARBA" id="ARBA00010327"/>
    </source>
</evidence>
<comment type="function">
    <text evidence="15">Catalyzes the ATP-dependent phosphorylation of the 3-deoxy-D-manno-octulosonic acid (Kdo) residue in Kdo-lipid IV(A) at the 4-OH position.</text>
</comment>
<evidence type="ECO:0000256" key="14">
    <source>
        <dbReference type="ARBA" id="ARBA00034417"/>
    </source>
</evidence>
<dbReference type="STRING" id="1035839.GCA_000238795_00377"/>
<evidence type="ECO:0000256" key="5">
    <source>
        <dbReference type="ARBA" id="ARBA00022475"/>
    </source>
</evidence>
<comment type="catalytic activity">
    <reaction evidence="14 15">
        <text>an alpha-Kdo-(2-&gt;6)-lipid IVA + ATP = a 4-O-phospho-alpha-Kdo-(2-&gt;6)-lipid IVA + ADP + H(+)</text>
        <dbReference type="Rhea" id="RHEA:74271"/>
        <dbReference type="ChEBI" id="CHEBI:15378"/>
        <dbReference type="ChEBI" id="CHEBI:30616"/>
        <dbReference type="ChEBI" id="CHEBI:176428"/>
        <dbReference type="ChEBI" id="CHEBI:193140"/>
        <dbReference type="ChEBI" id="CHEBI:456216"/>
        <dbReference type="EC" id="2.7.1.166"/>
    </reaction>
</comment>
<evidence type="ECO:0000256" key="13">
    <source>
        <dbReference type="ARBA" id="ARBA00029511"/>
    </source>
</evidence>
<keyword evidence="5 15" id="KW-1003">Cell membrane</keyword>
<evidence type="ECO:0000256" key="7">
    <source>
        <dbReference type="ARBA" id="ARBA00022679"/>
    </source>
</evidence>
<dbReference type="Proteomes" id="UP000253872">
    <property type="component" value="Unassembled WGS sequence"/>
</dbReference>
<dbReference type="GO" id="GO:0005886">
    <property type="term" value="C:plasma membrane"/>
    <property type="evidence" value="ECO:0007669"/>
    <property type="project" value="UniProtKB-SubCell"/>
</dbReference>
<dbReference type="EC" id="2.7.1.166" evidence="4 15"/>
<keyword evidence="9 15" id="KW-0418">Kinase</keyword>
<keyword evidence="8 15" id="KW-0547">Nucleotide-binding</keyword>
<evidence type="ECO:0000256" key="15">
    <source>
        <dbReference type="HAMAP-Rule" id="MF_00521"/>
    </source>
</evidence>
<keyword evidence="12 15" id="KW-0472">Membrane</keyword>
<accession>A0A369YHA0</accession>
<feature type="active site" evidence="15">
    <location>
        <position position="177"/>
    </location>
</feature>
<reference evidence="16 17" key="1">
    <citation type="submission" date="2018-05" db="EMBL/GenBank/DDBJ databases">
        <title>Draft Genome Sequences for a Diverse set of 7 Haemophilus Species.</title>
        <authorList>
            <person name="Nichols M."/>
            <person name="Topaz N."/>
            <person name="Wang X."/>
            <person name="Wang X."/>
            <person name="Boxrud D."/>
        </authorList>
    </citation>
    <scope>NUCLEOTIDE SEQUENCE [LARGE SCALE GENOMIC DNA]</scope>
    <source>
        <strain evidence="16 17">C2002001239</strain>
    </source>
</reference>
<evidence type="ECO:0000256" key="12">
    <source>
        <dbReference type="ARBA" id="ARBA00023136"/>
    </source>
</evidence>
<evidence type="ECO:0000256" key="11">
    <source>
        <dbReference type="ARBA" id="ARBA00022985"/>
    </source>
</evidence>
<protein>
    <recommendedName>
        <fullName evidence="13 15">3-deoxy-D-manno-octulosonic acid kinase</fullName>
        <shortName evidence="15">Kdo kinase</shortName>
        <ecNumber evidence="4 15">2.7.1.166</ecNumber>
    </recommendedName>
</protein>
<evidence type="ECO:0000256" key="6">
    <source>
        <dbReference type="ARBA" id="ARBA00022519"/>
    </source>
</evidence>
<dbReference type="UniPathway" id="UPA00958"/>